<proteinExistence type="predicted"/>
<reference evidence="1" key="1">
    <citation type="submission" date="2022-12" db="EMBL/GenBank/DDBJ databases">
        <title>2953647.</title>
        <authorList>
            <person name="Hergert J."/>
            <person name="Casey R."/>
            <person name="Wagner J."/>
            <person name="Young E.L."/>
            <person name="Oakeson K.F."/>
        </authorList>
    </citation>
    <scope>NUCLEOTIDE SEQUENCE</scope>
    <source>
        <strain evidence="1">2953647</strain>
    </source>
</reference>
<gene>
    <name evidence="1" type="ORF">O4000_15925</name>
</gene>
<accession>A0ABY7KWH9</accession>
<dbReference type="Proteomes" id="UP001164536">
    <property type="component" value="Chromosome"/>
</dbReference>
<evidence type="ECO:0000313" key="2">
    <source>
        <dbReference type="Proteomes" id="UP001164536"/>
    </source>
</evidence>
<evidence type="ECO:0000313" key="1">
    <source>
        <dbReference type="EMBL" id="WAZ55789.1"/>
    </source>
</evidence>
<sequence length="265" mass="29954">MSETDKCTSRNIPRPIQREVRQRCGFGCVICGLPLYEYEHMEEWATVKRHVAEEITLLCDKHHKEKTNGWLPIEDVRKANLNPFNLRAGVSPPYSLHFSGSEMSVKIGTDEFFTPMTEGSPFVSVAPVMVDGIPLIGFVVQDNHILLNINLFDRANNPLLTIINNQLIYNINAWDIQLIATKLTIREKERKILLEIDFKPPNKVEITRGSLYCNGVEIKIDGDELKINDSGVTFGNKFWCDIGIGIGTRSHNKGGCGLAMQIDRR</sequence>
<organism evidence="1 2">
    <name type="scientific">Citrobacter freundii</name>
    <dbReference type="NCBI Taxonomy" id="546"/>
    <lineage>
        <taxon>Bacteria</taxon>
        <taxon>Pseudomonadati</taxon>
        <taxon>Pseudomonadota</taxon>
        <taxon>Gammaproteobacteria</taxon>
        <taxon>Enterobacterales</taxon>
        <taxon>Enterobacteriaceae</taxon>
        <taxon>Citrobacter</taxon>
        <taxon>Citrobacter freundii complex</taxon>
    </lineage>
</organism>
<protein>
    <recommendedName>
        <fullName evidence="3">Cell division protein</fullName>
    </recommendedName>
</protein>
<dbReference type="RefSeq" id="WP_213730608.1">
    <property type="nucleotide sequence ID" value="NZ_CAJNLX020000001.1"/>
</dbReference>
<evidence type="ECO:0008006" key="3">
    <source>
        <dbReference type="Google" id="ProtNLM"/>
    </source>
</evidence>
<dbReference type="EMBL" id="CP114564">
    <property type="protein sequence ID" value="WAZ55789.1"/>
    <property type="molecule type" value="Genomic_DNA"/>
</dbReference>
<keyword evidence="2" id="KW-1185">Reference proteome</keyword>
<name>A0ABY7KWH9_CITFR</name>